<dbReference type="SUPFAM" id="SSF81301">
    <property type="entry name" value="Nucleotidyltransferase"/>
    <property type="match status" value="1"/>
</dbReference>
<evidence type="ECO:0000313" key="2">
    <source>
        <dbReference type="EMBL" id="TWB44528.1"/>
    </source>
</evidence>
<proteinExistence type="predicted"/>
<keyword evidence="3" id="KW-1185">Reference proteome</keyword>
<dbReference type="AlphaFoldDB" id="A0A560HDR3"/>
<dbReference type="Gene3D" id="3.30.460.10">
    <property type="entry name" value="Beta Polymerase, domain 2"/>
    <property type="match status" value="1"/>
</dbReference>
<sequence>MPPISCAPRTTATNHGPNQAFIMTESQIIDRFIAQALPGLRPDVLSGPLDRSDIDAVVGAYIEEKHPDARCALIYGSYVKRTAKSLSDIDIVVIKDIVDMKKSCLVYLGIPIECHVLSLDSMLKIINLSIPLRNTLFAKGMIESEFFSGDFEIYKKIRESASLAMAYRGKYEDKLYYARANATSIVLECISNQSRDDVLSIMTCAYESICDLFFMKKGMKSYKGKLLSRIINVAGIDLLDNFTKEFNHFVSGGAKEPVIHAIIRIIEFCGGPIWSGYDVTSRVPS</sequence>
<gene>
    <name evidence="2" type="ORF">FBZ90_103437</name>
</gene>
<dbReference type="Proteomes" id="UP000315751">
    <property type="component" value="Unassembled WGS sequence"/>
</dbReference>
<reference evidence="2 3" key="1">
    <citation type="submission" date="2019-06" db="EMBL/GenBank/DDBJ databases">
        <title>Genomic Encyclopedia of Type Strains, Phase IV (KMG-V): Genome sequencing to study the core and pangenomes of soil and plant-associated prokaryotes.</title>
        <authorList>
            <person name="Whitman W."/>
        </authorList>
    </citation>
    <scope>NUCLEOTIDE SEQUENCE [LARGE SCALE GENOMIC DNA]</scope>
    <source>
        <strain evidence="2 3">BR 11622</strain>
    </source>
</reference>
<name>A0A560HDR3_9PROT</name>
<protein>
    <recommendedName>
        <fullName evidence="1">Polymerase beta nucleotidyltransferase domain-containing protein</fullName>
    </recommendedName>
</protein>
<organism evidence="2 3">
    <name type="scientific">Nitrospirillum amazonense</name>
    <dbReference type="NCBI Taxonomy" id="28077"/>
    <lineage>
        <taxon>Bacteria</taxon>
        <taxon>Pseudomonadati</taxon>
        <taxon>Pseudomonadota</taxon>
        <taxon>Alphaproteobacteria</taxon>
        <taxon>Rhodospirillales</taxon>
        <taxon>Azospirillaceae</taxon>
        <taxon>Nitrospirillum</taxon>
    </lineage>
</organism>
<accession>A0A560HDR3</accession>
<dbReference type="CDD" id="cd05403">
    <property type="entry name" value="NT_KNTase_like"/>
    <property type="match status" value="1"/>
</dbReference>
<comment type="caution">
    <text evidence="2">The sequence shown here is derived from an EMBL/GenBank/DDBJ whole genome shotgun (WGS) entry which is preliminary data.</text>
</comment>
<dbReference type="Pfam" id="PF18765">
    <property type="entry name" value="Polbeta"/>
    <property type="match status" value="1"/>
</dbReference>
<feature type="domain" description="Polymerase beta nucleotidyltransferase" evidence="1">
    <location>
        <begin position="64"/>
        <end position="98"/>
    </location>
</feature>
<dbReference type="InterPro" id="IPR043519">
    <property type="entry name" value="NT_sf"/>
</dbReference>
<dbReference type="EMBL" id="VITR01000003">
    <property type="protein sequence ID" value="TWB44528.1"/>
    <property type="molecule type" value="Genomic_DNA"/>
</dbReference>
<dbReference type="InterPro" id="IPR041633">
    <property type="entry name" value="Polbeta"/>
</dbReference>
<evidence type="ECO:0000259" key="1">
    <source>
        <dbReference type="Pfam" id="PF18765"/>
    </source>
</evidence>
<evidence type="ECO:0000313" key="3">
    <source>
        <dbReference type="Proteomes" id="UP000315751"/>
    </source>
</evidence>